<organism evidence="1">
    <name type="scientific">Myoviridae sp. ctBvM24</name>
    <dbReference type="NCBI Taxonomy" id="2825050"/>
    <lineage>
        <taxon>Viruses</taxon>
        <taxon>Duplodnaviria</taxon>
        <taxon>Heunggongvirae</taxon>
        <taxon>Uroviricota</taxon>
        <taxon>Caudoviricetes</taxon>
    </lineage>
</organism>
<name>A0A8S5UCX5_9CAUD</name>
<reference evidence="1" key="1">
    <citation type="journal article" date="2021" name="Proc. Natl. Acad. Sci. U.S.A.">
        <title>A Catalog of Tens of Thousands of Viruses from Human Metagenomes Reveals Hidden Associations with Chronic Diseases.</title>
        <authorList>
            <person name="Tisza M.J."/>
            <person name="Buck C.B."/>
        </authorList>
    </citation>
    <scope>NUCLEOTIDE SEQUENCE</scope>
    <source>
        <strain evidence="1">CtBvM24</strain>
    </source>
</reference>
<sequence>MRLPLLPRAVALVGGNTNNGANCGAYVNLNNTAGNANWNIGGSHS</sequence>
<protein>
    <submittedName>
        <fullName evidence="1">Uncharacterized protein</fullName>
    </submittedName>
</protein>
<evidence type="ECO:0000313" key="1">
    <source>
        <dbReference type="EMBL" id="DAF92320.1"/>
    </source>
</evidence>
<proteinExistence type="predicted"/>
<dbReference type="EMBL" id="BK016064">
    <property type="protein sequence ID" value="DAF92320.1"/>
    <property type="molecule type" value="Genomic_DNA"/>
</dbReference>
<accession>A0A8S5UCX5</accession>